<feature type="signal peptide" evidence="1">
    <location>
        <begin position="1"/>
        <end position="23"/>
    </location>
</feature>
<reference evidence="3 4" key="1">
    <citation type="submission" date="2019-01" db="EMBL/GenBank/DDBJ databases">
        <title>A draft genome assembly of the solar-powered sea slug Elysia chlorotica.</title>
        <authorList>
            <person name="Cai H."/>
            <person name="Li Q."/>
            <person name="Fang X."/>
            <person name="Li J."/>
            <person name="Curtis N.E."/>
            <person name="Altenburger A."/>
            <person name="Shibata T."/>
            <person name="Feng M."/>
            <person name="Maeda T."/>
            <person name="Schwartz J.A."/>
            <person name="Shigenobu S."/>
            <person name="Lundholm N."/>
            <person name="Nishiyama T."/>
            <person name="Yang H."/>
            <person name="Hasebe M."/>
            <person name="Li S."/>
            <person name="Pierce S.K."/>
            <person name="Wang J."/>
        </authorList>
    </citation>
    <scope>NUCLEOTIDE SEQUENCE [LARGE SCALE GENOMIC DNA]</scope>
    <source>
        <strain evidence="3">EC2010</strain>
        <tissue evidence="3">Whole organism of an adult</tissue>
    </source>
</reference>
<evidence type="ECO:0000256" key="1">
    <source>
        <dbReference type="SAM" id="SignalP"/>
    </source>
</evidence>
<dbReference type="InterPro" id="IPR031569">
    <property type="entry name" value="ApeC"/>
</dbReference>
<protein>
    <recommendedName>
        <fullName evidence="2">Apextrin C-terminal domain-containing protein</fullName>
    </recommendedName>
</protein>
<name>A0A3S0ZX66_ELYCH</name>
<feature type="domain" description="Apextrin C-terminal" evidence="2">
    <location>
        <begin position="232"/>
        <end position="424"/>
    </location>
</feature>
<dbReference type="Pfam" id="PF16977">
    <property type="entry name" value="ApeC"/>
    <property type="match status" value="1"/>
</dbReference>
<evidence type="ECO:0000313" key="4">
    <source>
        <dbReference type="Proteomes" id="UP000271974"/>
    </source>
</evidence>
<dbReference type="AlphaFoldDB" id="A0A3S0ZX66"/>
<comment type="caution">
    <text evidence="3">The sequence shown here is derived from an EMBL/GenBank/DDBJ whole genome shotgun (WGS) entry which is preliminary data.</text>
</comment>
<dbReference type="Proteomes" id="UP000271974">
    <property type="component" value="Unassembled WGS sequence"/>
</dbReference>
<dbReference type="PANTHER" id="PTHR19324">
    <property type="entry name" value="PERFORIN-LIKE PROTEIN 1"/>
    <property type="match status" value="1"/>
</dbReference>
<gene>
    <name evidence="3" type="ORF">EGW08_003267</name>
</gene>
<dbReference type="OrthoDB" id="6049424at2759"/>
<evidence type="ECO:0000259" key="2">
    <source>
        <dbReference type="Pfam" id="PF16977"/>
    </source>
</evidence>
<keyword evidence="4" id="KW-1185">Reference proteome</keyword>
<dbReference type="EMBL" id="RQTK01000070">
    <property type="protein sequence ID" value="RUS88931.1"/>
    <property type="molecule type" value="Genomic_DNA"/>
</dbReference>
<accession>A0A3S0ZX66</accession>
<sequence length="434" mass="48148">MSSGMVSWLSLVCLVLAVYVVLGHDDSLAGSRSSKLAPLKLTVTPAHITRKVTQHVTLRCEVDFHFGSKIESLHWMRILKKTPGGWSLVAQQRESMGTESSSPHATVVGDLGDSLKDAFLEVKWLVADGDVFGVYVCDALGLETNIKFVVEKSSELPIWEQNITAQSLLDLMIETHSELREETDDIANDVNNNTLLMADLISRVIKLEREMEDHTHEVSGGHVFSPNSSLVWPGGYLGLLMPESGCPRDPAFHSANSSFVKFHMESLENQTCHDHQPQFHLSKPVTTETGSDCFVNLKFCEASGEASETTWPEGSYCVNWNIDHQCPPRFEPGRVVLDQVDGTQSHFVDSRVVELSGTYTYLHFCCKETLPHDMPMVLPTESPFFLYRFGGTCQQVQGMQVTPEYIDIDTEDTINGDAGHGMHADVVIHPGEPT</sequence>
<feature type="chain" id="PRO_5018752427" description="Apextrin C-terminal domain-containing protein" evidence="1">
    <location>
        <begin position="24"/>
        <end position="434"/>
    </location>
</feature>
<proteinExistence type="predicted"/>
<keyword evidence="1" id="KW-0732">Signal</keyword>
<organism evidence="3 4">
    <name type="scientific">Elysia chlorotica</name>
    <name type="common">Eastern emerald elysia</name>
    <name type="synonym">Sea slug</name>
    <dbReference type="NCBI Taxonomy" id="188477"/>
    <lineage>
        <taxon>Eukaryota</taxon>
        <taxon>Metazoa</taxon>
        <taxon>Spiralia</taxon>
        <taxon>Lophotrochozoa</taxon>
        <taxon>Mollusca</taxon>
        <taxon>Gastropoda</taxon>
        <taxon>Heterobranchia</taxon>
        <taxon>Euthyneura</taxon>
        <taxon>Panpulmonata</taxon>
        <taxon>Sacoglossa</taxon>
        <taxon>Placobranchoidea</taxon>
        <taxon>Plakobranchidae</taxon>
        <taxon>Elysia</taxon>
    </lineage>
</organism>
<evidence type="ECO:0000313" key="3">
    <source>
        <dbReference type="EMBL" id="RUS88931.1"/>
    </source>
</evidence>
<feature type="non-terminal residue" evidence="3">
    <location>
        <position position="434"/>
    </location>
</feature>
<dbReference type="PANTHER" id="PTHR19324:SF33">
    <property type="entry name" value="MUCIN-5AC"/>
    <property type="match status" value="1"/>
</dbReference>